<dbReference type="EMBL" id="CH480825">
    <property type="protein sequence ID" value="EDW43821.1"/>
    <property type="molecule type" value="Genomic_DNA"/>
</dbReference>
<feature type="region of interest" description="Disordered" evidence="1">
    <location>
        <begin position="2110"/>
        <end position="2187"/>
    </location>
</feature>
<feature type="compositionally biased region" description="Basic and acidic residues" evidence="1">
    <location>
        <begin position="1068"/>
        <end position="1083"/>
    </location>
</feature>
<dbReference type="GO" id="GO:0003779">
    <property type="term" value="F:actin binding"/>
    <property type="evidence" value="ECO:0007669"/>
    <property type="project" value="TreeGrafter"/>
</dbReference>
<feature type="compositionally biased region" description="Basic and acidic residues" evidence="1">
    <location>
        <begin position="678"/>
        <end position="715"/>
    </location>
</feature>
<feature type="compositionally biased region" description="Basic and acidic residues" evidence="1">
    <location>
        <begin position="1623"/>
        <end position="1633"/>
    </location>
</feature>
<feature type="compositionally biased region" description="Basic and acidic residues" evidence="1">
    <location>
        <begin position="1177"/>
        <end position="1194"/>
    </location>
</feature>
<feature type="compositionally biased region" description="Low complexity" evidence="1">
    <location>
        <begin position="717"/>
        <end position="726"/>
    </location>
</feature>
<evidence type="ECO:0000259" key="3">
    <source>
        <dbReference type="Pfam" id="PF25281"/>
    </source>
</evidence>
<feature type="compositionally biased region" description="Acidic residues" evidence="1">
    <location>
        <begin position="932"/>
        <end position="961"/>
    </location>
</feature>
<proteinExistence type="predicted"/>
<dbReference type="GO" id="GO:0031114">
    <property type="term" value="P:regulation of microtubule depolymerization"/>
    <property type="evidence" value="ECO:0007669"/>
    <property type="project" value="TreeGrafter"/>
</dbReference>
<feature type="compositionally biased region" description="Basic and acidic residues" evidence="1">
    <location>
        <begin position="1295"/>
        <end position="1315"/>
    </location>
</feature>
<dbReference type="GO" id="GO:0048813">
    <property type="term" value="P:dendrite morphogenesis"/>
    <property type="evidence" value="ECO:0007669"/>
    <property type="project" value="EnsemblMetazoa"/>
</dbReference>
<dbReference type="HOGENOM" id="CLU_235686_0_0_1"/>
<feature type="compositionally biased region" description="Polar residues" evidence="1">
    <location>
        <begin position="1352"/>
        <end position="1363"/>
    </location>
</feature>
<feature type="compositionally biased region" description="Basic and acidic residues" evidence="1">
    <location>
        <begin position="752"/>
        <end position="763"/>
    </location>
</feature>
<dbReference type="GO" id="GO:0043025">
    <property type="term" value="C:neuronal cell body"/>
    <property type="evidence" value="ECO:0007669"/>
    <property type="project" value="EnsemblMetazoa"/>
</dbReference>
<dbReference type="Pfam" id="PF23415">
    <property type="entry name" value="MAPB1_N"/>
    <property type="match status" value="1"/>
</dbReference>
<feature type="compositionally biased region" description="Low complexity" evidence="1">
    <location>
        <begin position="1639"/>
        <end position="1665"/>
    </location>
</feature>
<feature type="compositionally biased region" description="Polar residues" evidence="1">
    <location>
        <begin position="1671"/>
        <end position="1687"/>
    </location>
</feature>
<dbReference type="OMA" id="HDHRSPE"/>
<reference evidence="4 5" key="1">
    <citation type="journal article" date="2007" name="Nature">
        <title>Evolution of genes and genomes on the Drosophila phylogeny.</title>
        <authorList>
            <consortium name="Drosophila 12 Genomes Consortium"/>
            <person name="Clark A.G."/>
            <person name="Eisen M.B."/>
            <person name="Smith D.R."/>
            <person name="Bergman C.M."/>
            <person name="Oliver B."/>
            <person name="Markow T.A."/>
            <person name="Kaufman T.C."/>
            <person name="Kellis M."/>
            <person name="Gelbart W."/>
            <person name="Iyer V.N."/>
            <person name="Pollard D.A."/>
            <person name="Sackton T.B."/>
            <person name="Larracuente A.M."/>
            <person name="Singh N.D."/>
            <person name="Abad J.P."/>
            <person name="Abt D.N."/>
            <person name="Adryan B."/>
            <person name="Aguade M."/>
            <person name="Akashi H."/>
            <person name="Anderson W.W."/>
            <person name="Aquadro C.F."/>
            <person name="Ardell D.H."/>
            <person name="Arguello R."/>
            <person name="Artieri C.G."/>
            <person name="Barbash D.A."/>
            <person name="Barker D."/>
            <person name="Barsanti P."/>
            <person name="Batterham P."/>
            <person name="Batzoglou S."/>
            <person name="Begun D."/>
            <person name="Bhutkar A."/>
            <person name="Blanco E."/>
            <person name="Bosak S.A."/>
            <person name="Bradley R.K."/>
            <person name="Brand A.D."/>
            <person name="Brent M.R."/>
            <person name="Brooks A.N."/>
            <person name="Brown R.H."/>
            <person name="Butlin R.K."/>
            <person name="Caggese C."/>
            <person name="Calvi B.R."/>
            <person name="Bernardo de Carvalho A."/>
            <person name="Caspi A."/>
            <person name="Castrezana S."/>
            <person name="Celniker S.E."/>
            <person name="Chang J.L."/>
            <person name="Chapple C."/>
            <person name="Chatterji S."/>
            <person name="Chinwalla A."/>
            <person name="Civetta A."/>
            <person name="Clifton S.W."/>
            <person name="Comeron J.M."/>
            <person name="Costello J.C."/>
            <person name="Coyne J.A."/>
            <person name="Daub J."/>
            <person name="David R.G."/>
            <person name="Delcher A.L."/>
            <person name="Delehaunty K."/>
            <person name="Do C.B."/>
            <person name="Ebling H."/>
            <person name="Edwards K."/>
            <person name="Eickbush T."/>
            <person name="Evans J.D."/>
            <person name="Filipski A."/>
            <person name="Findeiss S."/>
            <person name="Freyhult E."/>
            <person name="Fulton L."/>
            <person name="Fulton R."/>
            <person name="Garcia A.C."/>
            <person name="Gardiner A."/>
            <person name="Garfield D.A."/>
            <person name="Garvin B.E."/>
            <person name="Gibson G."/>
            <person name="Gilbert D."/>
            <person name="Gnerre S."/>
            <person name="Godfrey J."/>
            <person name="Good R."/>
            <person name="Gotea V."/>
            <person name="Gravely B."/>
            <person name="Greenberg A.J."/>
            <person name="Griffiths-Jones S."/>
            <person name="Gross S."/>
            <person name="Guigo R."/>
            <person name="Gustafson E.A."/>
            <person name="Haerty W."/>
            <person name="Hahn M.W."/>
            <person name="Halligan D.L."/>
            <person name="Halpern A.L."/>
            <person name="Halter G.M."/>
            <person name="Han M.V."/>
            <person name="Heger A."/>
            <person name="Hillier L."/>
            <person name="Hinrichs A.S."/>
            <person name="Holmes I."/>
            <person name="Hoskins R.A."/>
            <person name="Hubisz M.J."/>
            <person name="Hultmark D."/>
            <person name="Huntley M.A."/>
            <person name="Jaffe D.B."/>
            <person name="Jagadeeshan S."/>
            <person name="Jeck W.R."/>
            <person name="Johnson J."/>
            <person name="Jones C.D."/>
            <person name="Jordan W.C."/>
            <person name="Karpen G.H."/>
            <person name="Kataoka E."/>
            <person name="Keightley P.D."/>
            <person name="Kheradpour P."/>
            <person name="Kirkness E.F."/>
            <person name="Koerich L.B."/>
            <person name="Kristiansen K."/>
            <person name="Kudrna D."/>
            <person name="Kulathinal R.J."/>
            <person name="Kumar S."/>
            <person name="Kwok R."/>
            <person name="Lander E."/>
            <person name="Langley C.H."/>
            <person name="Lapoint R."/>
            <person name="Lazzaro B.P."/>
            <person name="Lee S.J."/>
            <person name="Levesque L."/>
            <person name="Li R."/>
            <person name="Lin C.F."/>
            <person name="Lin M.F."/>
            <person name="Lindblad-Toh K."/>
            <person name="Llopart A."/>
            <person name="Long M."/>
            <person name="Low L."/>
            <person name="Lozovsky E."/>
            <person name="Lu J."/>
            <person name="Luo M."/>
            <person name="Machado C.A."/>
            <person name="Makalowski W."/>
            <person name="Marzo M."/>
            <person name="Matsuda M."/>
            <person name="Matzkin L."/>
            <person name="McAllister B."/>
            <person name="McBride C.S."/>
            <person name="McKernan B."/>
            <person name="McKernan K."/>
            <person name="Mendez-Lago M."/>
            <person name="Minx P."/>
            <person name="Mollenhauer M.U."/>
            <person name="Montooth K."/>
            <person name="Mount S.M."/>
            <person name="Mu X."/>
            <person name="Myers E."/>
            <person name="Negre B."/>
            <person name="Newfeld S."/>
            <person name="Nielsen R."/>
            <person name="Noor M.A."/>
            <person name="O'Grady P."/>
            <person name="Pachter L."/>
            <person name="Papaceit M."/>
            <person name="Parisi M.J."/>
            <person name="Parisi M."/>
            <person name="Parts L."/>
            <person name="Pedersen J.S."/>
            <person name="Pesole G."/>
            <person name="Phillippy A.M."/>
            <person name="Ponting C.P."/>
            <person name="Pop M."/>
            <person name="Porcelli D."/>
            <person name="Powell J.R."/>
            <person name="Prohaska S."/>
            <person name="Pruitt K."/>
            <person name="Puig M."/>
            <person name="Quesneville H."/>
            <person name="Ram K.R."/>
            <person name="Rand D."/>
            <person name="Rasmussen M.D."/>
            <person name="Reed L.K."/>
            <person name="Reenan R."/>
            <person name="Reily A."/>
            <person name="Remington K.A."/>
            <person name="Rieger T.T."/>
            <person name="Ritchie M.G."/>
            <person name="Robin C."/>
            <person name="Rogers Y.H."/>
            <person name="Rohde C."/>
            <person name="Rozas J."/>
            <person name="Rubenfield M.J."/>
            <person name="Ruiz A."/>
            <person name="Russo S."/>
            <person name="Salzberg S.L."/>
            <person name="Sanchez-Gracia A."/>
            <person name="Saranga D.J."/>
            <person name="Sato H."/>
            <person name="Schaeffer S.W."/>
            <person name="Schatz M.C."/>
            <person name="Schlenke T."/>
            <person name="Schwartz R."/>
            <person name="Segarra C."/>
            <person name="Singh R.S."/>
            <person name="Sirot L."/>
            <person name="Sirota M."/>
            <person name="Sisneros N.B."/>
            <person name="Smith C.D."/>
            <person name="Smith T.F."/>
            <person name="Spieth J."/>
            <person name="Stage D.E."/>
            <person name="Stark A."/>
            <person name="Stephan W."/>
            <person name="Strausberg R.L."/>
            <person name="Strempel S."/>
            <person name="Sturgill D."/>
            <person name="Sutton G."/>
            <person name="Sutton G.G."/>
            <person name="Tao W."/>
            <person name="Teichmann S."/>
            <person name="Tobari Y.N."/>
            <person name="Tomimura Y."/>
            <person name="Tsolas J.M."/>
            <person name="Valente V.L."/>
            <person name="Venter E."/>
            <person name="Venter J.C."/>
            <person name="Vicario S."/>
            <person name="Vieira F.G."/>
            <person name="Vilella A.J."/>
            <person name="Villasante A."/>
            <person name="Walenz B."/>
            <person name="Wang J."/>
            <person name="Wasserman M."/>
            <person name="Watts T."/>
            <person name="Wilson D."/>
            <person name="Wilson R.K."/>
            <person name="Wing R.A."/>
            <person name="Wolfner M.F."/>
            <person name="Wong A."/>
            <person name="Wong G.K."/>
            <person name="Wu C.I."/>
            <person name="Wu G."/>
            <person name="Yamamoto D."/>
            <person name="Yang H.P."/>
            <person name="Yang S.P."/>
            <person name="Yorke J.A."/>
            <person name="Yoshida K."/>
            <person name="Zdobnov E."/>
            <person name="Zhang P."/>
            <person name="Zhang Y."/>
            <person name="Zimin A.V."/>
            <person name="Baldwin J."/>
            <person name="Abdouelleil A."/>
            <person name="Abdulkadir J."/>
            <person name="Abebe A."/>
            <person name="Abera B."/>
            <person name="Abreu J."/>
            <person name="Acer S.C."/>
            <person name="Aftuck L."/>
            <person name="Alexander A."/>
            <person name="An P."/>
            <person name="Anderson E."/>
            <person name="Anderson S."/>
            <person name="Arachi H."/>
            <person name="Azer M."/>
            <person name="Bachantsang P."/>
            <person name="Barry A."/>
            <person name="Bayul T."/>
            <person name="Berlin A."/>
            <person name="Bessette D."/>
            <person name="Bloom T."/>
            <person name="Blye J."/>
            <person name="Boguslavskiy L."/>
            <person name="Bonnet C."/>
            <person name="Boukhgalter B."/>
            <person name="Bourzgui I."/>
            <person name="Brown A."/>
            <person name="Cahill P."/>
            <person name="Channer S."/>
            <person name="Cheshatsang Y."/>
            <person name="Chuda L."/>
            <person name="Citroen M."/>
            <person name="Collymore A."/>
            <person name="Cooke P."/>
            <person name="Costello M."/>
            <person name="D'Aco K."/>
            <person name="Daza R."/>
            <person name="De Haan G."/>
            <person name="DeGray S."/>
            <person name="DeMaso C."/>
            <person name="Dhargay N."/>
            <person name="Dooley K."/>
            <person name="Dooley E."/>
            <person name="Doricent M."/>
            <person name="Dorje P."/>
            <person name="Dorjee K."/>
            <person name="Dupes A."/>
            <person name="Elong R."/>
            <person name="Falk J."/>
            <person name="Farina A."/>
            <person name="Faro S."/>
            <person name="Ferguson D."/>
            <person name="Fisher S."/>
            <person name="Foley C.D."/>
            <person name="Franke A."/>
            <person name="Friedrich D."/>
            <person name="Gadbois L."/>
            <person name="Gearin G."/>
            <person name="Gearin C.R."/>
            <person name="Giannoukos G."/>
            <person name="Goode T."/>
            <person name="Graham J."/>
            <person name="Grandbois E."/>
            <person name="Grewal S."/>
            <person name="Gyaltsen K."/>
            <person name="Hafez N."/>
            <person name="Hagos B."/>
            <person name="Hall J."/>
            <person name="Henson C."/>
            <person name="Hollinger A."/>
            <person name="Honan T."/>
            <person name="Huard M.D."/>
            <person name="Hughes L."/>
            <person name="Hurhula B."/>
            <person name="Husby M.E."/>
            <person name="Kamat A."/>
            <person name="Kanga B."/>
            <person name="Kashin S."/>
            <person name="Khazanovich D."/>
            <person name="Kisner P."/>
            <person name="Lance K."/>
            <person name="Lara M."/>
            <person name="Lee W."/>
            <person name="Lennon N."/>
            <person name="Letendre F."/>
            <person name="LeVine R."/>
            <person name="Lipovsky A."/>
            <person name="Liu X."/>
            <person name="Liu J."/>
            <person name="Liu S."/>
            <person name="Lokyitsang T."/>
            <person name="Lokyitsang Y."/>
            <person name="Lubonja R."/>
            <person name="Lui A."/>
            <person name="MacDonald P."/>
            <person name="Magnisalis V."/>
            <person name="Maru K."/>
            <person name="Matthews C."/>
            <person name="McCusker W."/>
            <person name="McDonough S."/>
            <person name="Mehta T."/>
            <person name="Meldrim J."/>
            <person name="Meneus L."/>
            <person name="Mihai O."/>
            <person name="Mihalev A."/>
            <person name="Mihova T."/>
            <person name="Mittelman R."/>
            <person name="Mlenga V."/>
            <person name="Montmayeur A."/>
            <person name="Mulrain L."/>
            <person name="Navidi A."/>
            <person name="Naylor J."/>
            <person name="Negash T."/>
            <person name="Nguyen T."/>
            <person name="Nguyen N."/>
            <person name="Nicol R."/>
            <person name="Norbu C."/>
            <person name="Norbu N."/>
            <person name="Novod N."/>
            <person name="O'Neill B."/>
            <person name="Osman S."/>
            <person name="Markiewicz E."/>
            <person name="Oyono O.L."/>
            <person name="Patti C."/>
            <person name="Phunkhang P."/>
            <person name="Pierre F."/>
            <person name="Priest M."/>
            <person name="Raghuraman S."/>
            <person name="Rege F."/>
            <person name="Reyes R."/>
            <person name="Rise C."/>
            <person name="Rogov P."/>
            <person name="Ross K."/>
            <person name="Ryan E."/>
            <person name="Settipalli S."/>
            <person name="Shea T."/>
            <person name="Sherpa N."/>
            <person name="Shi L."/>
            <person name="Shih D."/>
            <person name="Sparrow T."/>
            <person name="Spaulding J."/>
            <person name="Stalker J."/>
            <person name="Stange-Thomann N."/>
            <person name="Stavropoulos S."/>
            <person name="Stone C."/>
            <person name="Strader C."/>
            <person name="Tesfaye S."/>
            <person name="Thomson T."/>
            <person name="Thoulutsang Y."/>
            <person name="Thoulutsang D."/>
            <person name="Topham K."/>
            <person name="Topping I."/>
            <person name="Tsamla T."/>
            <person name="Vassiliev H."/>
            <person name="Vo A."/>
            <person name="Wangchuk T."/>
            <person name="Wangdi T."/>
            <person name="Weiand M."/>
            <person name="Wilkinson J."/>
            <person name="Wilson A."/>
            <person name="Yadav S."/>
            <person name="Young G."/>
            <person name="Yu Q."/>
            <person name="Zembek L."/>
            <person name="Zhong D."/>
            <person name="Zimmer A."/>
            <person name="Zwirko Z."/>
            <person name="Jaffe D.B."/>
            <person name="Alvarez P."/>
            <person name="Brockman W."/>
            <person name="Butler J."/>
            <person name="Chin C."/>
            <person name="Gnerre S."/>
            <person name="Grabherr M."/>
            <person name="Kleber M."/>
            <person name="Mauceli E."/>
            <person name="MacCallum I."/>
        </authorList>
    </citation>
    <scope>NUCLEOTIDE SEQUENCE [LARGE SCALE GENOMIC DNA]</scope>
    <source>
        <strain evidence="5">Rob3c / Tucson 14021-0248.25</strain>
    </source>
</reference>
<feature type="compositionally biased region" description="Low complexity" evidence="1">
    <location>
        <begin position="1711"/>
        <end position="1742"/>
    </location>
</feature>
<dbReference type="GO" id="GO:0008355">
    <property type="term" value="P:olfactory learning"/>
    <property type="evidence" value="ECO:0007669"/>
    <property type="project" value="EnsemblMetazoa"/>
</dbReference>
<dbReference type="GO" id="GO:0043524">
    <property type="term" value="P:negative regulation of neuron apoptotic process"/>
    <property type="evidence" value="ECO:0007669"/>
    <property type="project" value="EnsemblMetazoa"/>
</dbReference>
<evidence type="ECO:0000259" key="2">
    <source>
        <dbReference type="Pfam" id="PF23415"/>
    </source>
</evidence>
<feature type="compositionally biased region" description="Low complexity" evidence="1">
    <location>
        <begin position="2022"/>
        <end position="2033"/>
    </location>
</feature>
<feature type="compositionally biased region" description="Basic and acidic residues" evidence="1">
    <location>
        <begin position="576"/>
        <end position="591"/>
    </location>
</feature>
<feature type="compositionally biased region" description="Low complexity" evidence="1">
    <location>
        <begin position="1538"/>
        <end position="1549"/>
    </location>
</feature>
<feature type="compositionally biased region" description="Low complexity" evidence="1">
    <location>
        <begin position="1258"/>
        <end position="1275"/>
    </location>
</feature>
<dbReference type="STRING" id="7238.B4I9E0"/>
<feature type="compositionally biased region" description="Polar residues" evidence="1">
    <location>
        <begin position="1430"/>
        <end position="1446"/>
    </location>
</feature>
<feature type="compositionally biased region" description="Basic and acidic residues" evidence="1">
    <location>
        <begin position="1201"/>
        <end position="1225"/>
    </location>
</feature>
<evidence type="ECO:0000313" key="5">
    <source>
        <dbReference type="Proteomes" id="UP000001292"/>
    </source>
</evidence>
<protein>
    <submittedName>
        <fullName evidence="4">GM19138</fullName>
    </submittedName>
</protein>
<name>B4I9E0_DROSE</name>
<feature type="compositionally biased region" description="Low complexity" evidence="1">
    <location>
        <begin position="739"/>
        <end position="751"/>
    </location>
</feature>
<evidence type="ECO:0000256" key="1">
    <source>
        <dbReference type="SAM" id="MobiDB-lite"/>
    </source>
</evidence>
<feature type="compositionally biased region" description="Basic and acidic residues" evidence="1">
    <location>
        <begin position="1364"/>
        <end position="1374"/>
    </location>
</feature>
<feature type="domain" description="Microtubule-associated protein 1A/B/S-like MBL-like" evidence="3">
    <location>
        <begin position="237"/>
        <end position="502"/>
    </location>
</feature>
<feature type="region of interest" description="Disordered" evidence="1">
    <location>
        <begin position="1"/>
        <end position="21"/>
    </location>
</feature>
<feature type="compositionally biased region" description="Basic and acidic residues" evidence="1">
    <location>
        <begin position="1234"/>
        <end position="1247"/>
    </location>
</feature>
<feature type="compositionally biased region" description="Basic and acidic residues" evidence="1">
    <location>
        <begin position="838"/>
        <end position="851"/>
    </location>
</feature>
<feature type="compositionally biased region" description="Basic and acidic residues" evidence="1">
    <location>
        <begin position="1792"/>
        <end position="1808"/>
    </location>
</feature>
<dbReference type="GO" id="GO:0007409">
    <property type="term" value="P:axonogenesis"/>
    <property type="evidence" value="ECO:0007669"/>
    <property type="project" value="EnsemblMetazoa"/>
</dbReference>
<dbReference type="InterPro" id="IPR057480">
    <property type="entry name" value="MAP1A/B/S-like_MBL"/>
</dbReference>
<feature type="region of interest" description="Disordered" evidence="1">
    <location>
        <begin position="576"/>
        <end position="895"/>
    </location>
</feature>
<feature type="compositionally biased region" description="Low complexity" evidence="1">
    <location>
        <begin position="2134"/>
        <end position="2149"/>
    </location>
</feature>
<feature type="compositionally biased region" description="Low complexity" evidence="1">
    <location>
        <begin position="1486"/>
        <end position="1497"/>
    </location>
</feature>
<dbReference type="GO" id="GO:0048680">
    <property type="term" value="P:positive regulation of axon regeneration"/>
    <property type="evidence" value="ECO:0007669"/>
    <property type="project" value="EnsemblMetazoa"/>
</dbReference>
<dbReference type="GO" id="GO:0008582">
    <property type="term" value="P:regulation of synaptic assembly at neuromuscular junction"/>
    <property type="evidence" value="ECO:0007669"/>
    <property type="project" value="EnsemblMetazoa"/>
</dbReference>
<dbReference type="GO" id="GO:0008088">
    <property type="term" value="P:axo-dendritic transport"/>
    <property type="evidence" value="ECO:0007669"/>
    <property type="project" value="EnsemblMetazoa"/>
</dbReference>
<dbReference type="GO" id="GO:0005829">
    <property type="term" value="C:cytosol"/>
    <property type="evidence" value="ECO:0007669"/>
    <property type="project" value="TreeGrafter"/>
</dbReference>
<feature type="compositionally biased region" description="Polar residues" evidence="1">
    <location>
        <begin position="1752"/>
        <end position="1767"/>
    </location>
</feature>
<feature type="region of interest" description="Disordered" evidence="1">
    <location>
        <begin position="1105"/>
        <end position="1125"/>
    </location>
</feature>
<feature type="compositionally biased region" description="Basic and acidic residues" evidence="1">
    <location>
        <begin position="882"/>
        <end position="895"/>
    </location>
</feature>
<feature type="compositionally biased region" description="Acidic residues" evidence="1">
    <location>
        <begin position="1579"/>
        <end position="1589"/>
    </location>
</feature>
<organism evidence="5">
    <name type="scientific">Drosophila sechellia</name>
    <name type="common">Fruit fly</name>
    <dbReference type="NCBI Taxonomy" id="7238"/>
    <lineage>
        <taxon>Eukaryota</taxon>
        <taxon>Metazoa</taxon>
        <taxon>Ecdysozoa</taxon>
        <taxon>Arthropoda</taxon>
        <taxon>Hexapoda</taxon>
        <taxon>Insecta</taxon>
        <taxon>Pterygota</taxon>
        <taxon>Neoptera</taxon>
        <taxon>Endopterygota</taxon>
        <taxon>Diptera</taxon>
        <taxon>Brachycera</taxon>
        <taxon>Muscomorpha</taxon>
        <taxon>Ephydroidea</taxon>
        <taxon>Drosophilidae</taxon>
        <taxon>Drosophila</taxon>
        <taxon>Sophophora</taxon>
    </lineage>
</organism>
<feature type="region of interest" description="Disordered" evidence="1">
    <location>
        <begin position="908"/>
        <end position="994"/>
    </location>
</feature>
<sequence length="2332" mass="253915">MWDEGGQKPHHSPHLRRHHHRHYRGALRVVAKVAGKVAPTRGNCAPGDAALEAVETIKLDNSNPLDTPCVLESMSVPDSPGIAYISGSTSDPSAIRERLIQYASENLVTEVLIHPQYNTLIQCMRNLLSSFTRHRHIIHAGYTFSGNGSWILQDGTFSVADFSEAFQEHDVQRVIRAYADTITMNIHCADAGLWHTLPEKAFARQCRIRINPVDVLDTSSECINGFIDYLAPMVMPTSLRELLETSDVVGNIRFTHPTLYVFPGGQGDAALFGINGFNMLVDGGFNRKACFWDFARHLDRLDAVLMTRLNNSNVQGLGAVVSRKRDAHVYPQIGHFFGNVPDRKGLPSPDGDKDRDPLLIDLFERGHGIVSDLKALDLKPQGCYRNQEPVNLYHKVGHGTLDMYVISPARDSKEVKEFLQKWHAGDQRLFAARDSRDFNFPLQNLVSICALLVWQPANPDDTITRILFPGSTPDFKIQEGLEKLKHLEFMKHSTCTAKSIAPAIQTVTSTRKSLKSAIEATPAPPSANYKTTKFSPVASAALAVQHPQQQDNKAKEAAAAAAAAAAASAAIIARAKADSMDTDAEPEHEADPEPADTGDEAGPTEPEPEAETEPEPEHEPEAEQDKDVGEEKKVEVLIMKPQQATVPAVVASSGKDGVDAASADATPTGKLSKASAKGKADKPRAEVKPVVRSRIDTKPPKSMDRKLAKRDEKKSSPTATPAARAPVARDAKPKVLSRPATKSSPSSTPAKSAKEANNRKVLESKQQAARVQATSTVSRRVTSTASERRVQQQTEAKTAATAATQATQRKPISRRPRGVSPSKRAPAPGSPVKQAKPKAADLKKARLDKGGTTDSSLVSTPSADEATAAKKLQDLTASQELDAEKQRELDDLKEEQEVVREIEAVFSRDEMKRQQHQQIKAELREMPAEGTGDGENEPDEEEEYLIIEKEEVEQYTEDSIVEQESSMTKEEEIQKHQRDSQESEKKRKKSAEEEIEAAIAKVEAAERKARLEGASARQDESELDVDPEQSKIKAEVQDIIATAKDIAKSRTEDQLAKPAEEELSSPTPEEKLSKKTSDTKDDQIGAPVDVLPVNLQESLPEEKFSATIESGATTAPTLPEDERIPLDQIKEDLVIEEKYVKEETKEAEAIVVATEEVAKIVADVAKVLKSDKDITDIIPDFDERQLEEKLKSTADTEEESDKSTRDEKSLEICVKVEIESEKSSPDQKSGSISIEEKDKVEQSEKAQLRQGILAISRPESVASQPESPSPSQSAVSHEHKEMEIQAKKQSSPVPSKDEYERESVLSQSHKAEMYSRPESVASQVSEKDMKTSRPASSTSQFSTKDGDEETTESLIHSLPTTETVETKQMEEKSIFESVSTSVTKSTVLSSQSTVQLREESTSESLSSSLKVEDSSRRESLSSLLAEKGGITTNTSLKEDTSASASQLDELLVQSEECSSESIVSEIQTSIAQKSTKETKDARETKVTSQFTTSTSSATKDDSLKETVAEFLATEKIVSAKEAFSTEATKSADDCLKKATASTVSSTTASQRALFVGTDESRRESLLSQASESRLTHSDPEDEDPADDVDERSSVKESRSKSIATIMMTSIYKPSEDMEPISKLVEEEHEHVEELTQEVTSTSKTTTLLQSSEQSSSTTTSSTSKTGASRVESITLTQMDQQTSQSQAEPVEPADRKTPPTAPVSPGVKAMSSTGSAGSVIGAGAVAAGGKCESSAASIVSSSGPMSPKDISGKSSPGALTSESQSIPTPLGRESHTDTPESSPKPTSPFPRVSKDELKSLEMQHHEQEQMLAGAAATAGAECEGEIPELHELRGLECTTALSGSTDKIITTTITTVTKVISADGKEIVTEQKTVTTTDSSEPDSEKVVVTTTRTTSESERDQLLPKEVALLRGLYRASTPGSEDDEDLLLGSPRSATSYELQHSSSGVSKRSDLDADGDESQDDIPPQYGSEEHSTARSILLPRTADPMATSFYGALPDSFDVVMKSSTEPITIQGAPSGDSQSSESVESSSQTWAGHKFLDQADKDFQRALEEHVQARGAEVMSSVTAKYSYSPSKAEEMEQIVSGTAERQRFPLSDVQRARVAESGFATVGSVASQQQQQEKGEEVEQDVPTTTAATASTTATASSTGALPKDRLEEWGKPLGLPSPAPLPVEGGADIRTTPKKERRLVATKTRLNNEKNLRRRSESPNKAGKKPAPVYVDLTYVPHNGNSYYAHVDFFKRVRARYYVFSGTEPSRQVYDALLEAKQTWEDKELEVTIIPTYDTDVLGYWVAENEELLAKHRIDLSPSASRCTINLQDHETSCSAYRLEF</sequence>
<feature type="compositionally biased region" description="Basic and acidic residues" evidence="1">
    <location>
        <begin position="1474"/>
        <end position="1485"/>
    </location>
</feature>
<dbReference type="GO" id="GO:0030424">
    <property type="term" value="C:axon"/>
    <property type="evidence" value="ECO:0007669"/>
    <property type="project" value="EnsemblMetazoa"/>
</dbReference>
<dbReference type="GO" id="GO:0005875">
    <property type="term" value="C:microtubule associated complex"/>
    <property type="evidence" value="ECO:0007669"/>
    <property type="project" value="EnsemblMetazoa"/>
</dbReference>
<feature type="compositionally biased region" description="Basic and acidic residues" evidence="1">
    <location>
        <begin position="1276"/>
        <end position="1286"/>
    </location>
</feature>
<dbReference type="PhylomeDB" id="B4I9E0"/>
<dbReference type="InterPro" id="IPR056617">
    <property type="entry name" value="MAP1B/S_N"/>
</dbReference>
<feature type="compositionally biased region" description="Polar residues" evidence="1">
    <location>
        <begin position="1938"/>
        <end position="1949"/>
    </location>
</feature>
<dbReference type="GO" id="GO:0060052">
    <property type="term" value="P:neurofilament cytoskeleton organization"/>
    <property type="evidence" value="ECO:0007669"/>
    <property type="project" value="EnsemblMetazoa"/>
</dbReference>
<feature type="region of interest" description="Disordered" evidence="1">
    <location>
        <begin position="2012"/>
        <end position="2039"/>
    </location>
</feature>
<feature type="compositionally biased region" description="Low complexity" evidence="1">
    <location>
        <begin position="1452"/>
        <end position="1467"/>
    </location>
</feature>
<feature type="compositionally biased region" description="Basic and acidic residues" evidence="1">
    <location>
        <begin position="1410"/>
        <end position="1419"/>
    </location>
</feature>
<feature type="domain" description="Microtubule-associated protein 1B/S N-terminal" evidence="2">
    <location>
        <begin position="97"/>
        <end position="231"/>
    </location>
</feature>
<feature type="region of interest" description="Disordered" evidence="1">
    <location>
        <begin position="1177"/>
        <end position="1503"/>
    </location>
</feature>
<dbReference type="InterPro" id="IPR026074">
    <property type="entry name" value="MAP1"/>
</dbReference>
<dbReference type="GO" id="GO:0005874">
    <property type="term" value="C:microtubule"/>
    <property type="evidence" value="ECO:0007669"/>
    <property type="project" value="InterPro"/>
</dbReference>
<feature type="compositionally biased region" description="Basic residues" evidence="1">
    <location>
        <begin position="8"/>
        <end position="21"/>
    </location>
</feature>
<feature type="region of interest" description="Disordered" evidence="1">
    <location>
        <begin position="1045"/>
        <end position="1087"/>
    </location>
</feature>
<gene>
    <name evidence="4" type="primary">Dsec\GM19138</name>
    <name evidence="4" type="ORF">Dsec_GM19138</name>
</gene>
<evidence type="ECO:0000313" key="4">
    <source>
        <dbReference type="EMBL" id="EDW43821.1"/>
    </source>
</evidence>
<dbReference type="PANTHER" id="PTHR13843:SF12">
    <property type="entry name" value="ATPASE F1_V1_A1 COMPLEX ALPHA_BETA SUBUNIT NUCLEOTIDE-BINDING DOMAIN-CONTAINING PROTEIN"/>
    <property type="match status" value="1"/>
</dbReference>
<feature type="compositionally biased region" description="Polar residues" evidence="1">
    <location>
        <begin position="852"/>
        <end position="862"/>
    </location>
</feature>
<feature type="compositionally biased region" description="Basic and acidic residues" evidence="1">
    <location>
        <begin position="908"/>
        <end position="927"/>
    </location>
</feature>
<feature type="region of interest" description="Disordered" evidence="1">
    <location>
        <begin position="1938"/>
        <end position="1983"/>
    </location>
</feature>
<dbReference type="GO" id="GO:0008017">
    <property type="term" value="F:microtubule binding"/>
    <property type="evidence" value="ECO:0007669"/>
    <property type="project" value="EnsemblMetazoa"/>
</dbReference>
<dbReference type="PANTHER" id="PTHR13843">
    <property type="entry name" value="MICROTUBULE-ASSOCIATED PROTEIN"/>
    <property type="match status" value="1"/>
</dbReference>
<feature type="compositionally biased region" description="Basic and acidic residues" evidence="1">
    <location>
        <begin position="615"/>
        <end position="635"/>
    </location>
</feature>
<dbReference type="GO" id="GO:0000226">
    <property type="term" value="P:microtubule cytoskeleton organization"/>
    <property type="evidence" value="ECO:0007669"/>
    <property type="project" value="EnsemblMetazoa"/>
</dbReference>
<feature type="compositionally biased region" description="Low complexity" evidence="1">
    <location>
        <begin position="1377"/>
        <end position="1395"/>
    </location>
</feature>
<feature type="region of interest" description="Disordered" evidence="1">
    <location>
        <begin position="1872"/>
        <end position="1901"/>
    </location>
</feature>
<feature type="region of interest" description="Disordered" evidence="1">
    <location>
        <begin position="1522"/>
        <end position="1814"/>
    </location>
</feature>
<feature type="compositionally biased region" description="Basic and acidic residues" evidence="1">
    <location>
        <begin position="1590"/>
        <end position="1599"/>
    </location>
</feature>
<dbReference type="Proteomes" id="UP000001292">
    <property type="component" value="Unassembled WGS sequence"/>
</dbReference>
<feature type="compositionally biased region" description="Polar residues" evidence="1">
    <location>
        <begin position="1333"/>
        <end position="1343"/>
    </location>
</feature>
<feature type="compositionally biased region" description="Low complexity" evidence="1">
    <location>
        <begin position="770"/>
        <end position="808"/>
    </location>
</feature>
<feature type="compositionally biased region" description="Basic and acidic residues" evidence="1">
    <location>
        <begin position="1045"/>
        <end position="1060"/>
    </location>
</feature>
<keyword evidence="5" id="KW-1185">Reference proteome</keyword>
<dbReference type="GO" id="GO:0019900">
    <property type="term" value="F:kinase binding"/>
    <property type="evidence" value="ECO:0007669"/>
    <property type="project" value="EnsemblMetazoa"/>
</dbReference>
<feature type="compositionally biased region" description="Basic and acidic residues" evidence="1">
    <location>
        <begin position="967"/>
        <end position="985"/>
    </location>
</feature>
<dbReference type="GO" id="GO:0031594">
    <property type="term" value="C:neuromuscular junction"/>
    <property type="evidence" value="ECO:0007669"/>
    <property type="project" value="EnsemblMetazoa"/>
</dbReference>
<feature type="region of interest" description="Disordered" evidence="1">
    <location>
        <begin position="1006"/>
        <end position="1032"/>
    </location>
</feature>
<dbReference type="GO" id="GO:0030425">
    <property type="term" value="C:dendrite"/>
    <property type="evidence" value="ECO:0007669"/>
    <property type="project" value="EnsemblMetazoa"/>
</dbReference>
<feature type="compositionally biased region" description="Polar residues" evidence="1">
    <location>
        <begin position="1107"/>
        <end position="1116"/>
    </location>
</feature>
<accession>B4I9E0</accession>
<dbReference type="Pfam" id="PF25281">
    <property type="entry name" value="MBL_MAP1B"/>
    <property type="match status" value="1"/>
</dbReference>